<accession>A0A0S8GKA3</accession>
<organism evidence="2 3">
    <name type="scientific">candidate division WOR_3 bacterium SM23_60</name>
    <dbReference type="NCBI Taxonomy" id="1703780"/>
    <lineage>
        <taxon>Bacteria</taxon>
        <taxon>Bacteria division WOR-3</taxon>
    </lineage>
</organism>
<reference evidence="2 3" key="1">
    <citation type="journal article" date="2015" name="Microbiome">
        <title>Genomic resolution of linkages in carbon, nitrogen, and sulfur cycling among widespread estuary sediment bacteria.</title>
        <authorList>
            <person name="Baker B.J."/>
            <person name="Lazar C.S."/>
            <person name="Teske A.P."/>
            <person name="Dick G.J."/>
        </authorList>
    </citation>
    <scope>NUCLEOTIDE SEQUENCE [LARGE SCALE GENOMIC DNA]</scope>
    <source>
        <strain evidence="2">SM23_60</strain>
    </source>
</reference>
<evidence type="ECO:0000256" key="1">
    <source>
        <dbReference type="SAM" id="MobiDB-lite"/>
    </source>
</evidence>
<dbReference type="Proteomes" id="UP000051096">
    <property type="component" value="Unassembled WGS sequence"/>
</dbReference>
<feature type="region of interest" description="Disordered" evidence="1">
    <location>
        <begin position="18"/>
        <end position="47"/>
    </location>
</feature>
<sequence>MWYEDMFTYEGVPMKAPTNAGMKGTQNWRYDREKRKHEPEQEKEEEEPAVLILLYPLTIPLFQNSGIITYS</sequence>
<comment type="caution">
    <text evidence="2">The sequence shown here is derived from an EMBL/GenBank/DDBJ whole genome shotgun (WGS) entry which is preliminary data.</text>
</comment>
<protein>
    <submittedName>
        <fullName evidence="2">Uncharacterized protein</fullName>
    </submittedName>
</protein>
<evidence type="ECO:0000313" key="3">
    <source>
        <dbReference type="Proteomes" id="UP000051096"/>
    </source>
</evidence>
<name>A0A0S8GKA3_UNCW3</name>
<evidence type="ECO:0000313" key="2">
    <source>
        <dbReference type="EMBL" id="KPK72236.1"/>
    </source>
</evidence>
<gene>
    <name evidence="2" type="ORF">AMJ87_05270</name>
</gene>
<dbReference type="AlphaFoldDB" id="A0A0S8GKA3"/>
<dbReference type="EMBL" id="LJUO01000037">
    <property type="protein sequence ID" value="KPK72236.1"/>
    <property type="molecule type" value="Genomic_DNA"/>
</dbReference>
<feature type="compositionally biased region" description="Basic and acidic residues" evidence="1">
    <location>
        <begin position="29"/>
        <end position="40"/>
    </location>
</feature>
<proteinExistence type="predicted"/>